<comment type="similarity">
    <text evidence="1">Belongs to the LysR transcriptional regulatory family.</text>
</comment>
<dbReference type="InterPro" id="IPR005119">
    <property type="entry name" value="LysR_subst-bd"/>
</dbReference>
<accession>A0A161JLK7</accession>
<evidence type="ECO:0000256" key="1">
    <source>
        <dbReference type="ARBA" id="ARBA00009437"/>
    </source>
</evidence>
<keyword evidence="2" id="KW-0805">Transcription regulation</keyword>
<dbReference type="PROSITE" id="PS50931">
    <property type="entry name" value="HTH_LYSR"/>
    <property type="match status" value="1"/>
</dbReference>
<evidence type="ECO:0000256" key="3">
    <source>
        <dbReference type="ARBA" id="ARBA00023125"/>
    </source>
</evidence>
<protein>
    <submittedName>
        <fullName evidence="6">LysR family transcriptional regulator</fullName>
    </submittedName>
</protein>
<dbReference type="PRINTS" id="PR00039">
    <property type="entry name" value="HTHLYSR"/>
</dbReference>
<evidence type="ECO:0000313" key="6">
    <source>
        <dbReference type="EMBL" id="BAU89418.1"/>
    </source>
</evidence>
<feature type="domain" description="HTH lysR-type" evidence="5">
    <location>
        <begin position="6"/>
        <end position="63"/>
    </location>
</feature>
<dbReference type="AlphaFoldDB" id="A0A161JLK7"/>
<dbReference type="GO" id="GO:0003700">
    <property type="term" value="F:DNA-binding transcription factor activity"/>
    <property type="evidence" value="ECO:0007669"/>
    <property type="project" value="InterPro"/>
</dbReference>
<dbReference type="Proteomes" id="UP000218288">
    <property type="component" value="Chromosome"/>
</dbReference>
<gene>
    <name evidence="6" type="ORF">MPPM_0813</name>
</gene>
<dbReference type="Pfam" id="PF00126">
    <property type="entry name" value="HTH_1"/>
    <property type="match status" value="1"/>
</dbReference>
<dbReference type="SUPFAM" id="SSF46785">
    <property type="entry name" value="Winged helix' DNA-binding domain"/>
    <property type="match status" value="1"/>
</dbReference>
<proteinExistence type="inferred from homology"/>
<dbReference type="InterPro" id="IPR000847">
    <property type="entry name" value="LysR_HTH_N"/>
</dbReference>
<dbReference type="RefSeq" id="WP_096483936.1">
    <property type="nucleotide sequence ID" value="NZ_AP014809.1"/>
</dbReference>
<evidence type="ECO:0000259" key="5">
    <source>
        <dbReference type="PROSITE" id="PS50931"/>
    </source>
</evidence>
<dbReference type="SUPFAM" id="SSF53850">
    <property type="entry name" value="Periplasmic binding protein-like II"/>
    <property type="match status" value="1"/>
</dbReference>
<evidence type="ECO:0000256" key="4">
    <source>
        <dbReference type="ARBA" id="ARBA00023163"/>
    </source>
</evidence>
<dbReference type="InterPro" id="IPR036388">
    <property type="entry name" value="WH-like_DNA-bd_sf"/>
</dbReference>
<keyword evidence="3" id="KW-0238">DNA-binding</keyword>
<evidence type="ECO:0000313" key="7">
    <source>
        <dbReference type="Proteomes" id="UP000218288"/>
    </source>
</evidence>
<dbReference type="FunFam" id="1.10.10.10:FF:000001">
    <property type="entry name" value="LysR family transcriptional regulator"/>
    <property type="match status" value="1"/>
</dbReference>
<organism evidence="6 7">
    <name type="scientific">Methylorubrum populi</name>
    <dbReference type="NCBI Taxonomy" id="223967"/>
    <lineage>
        <taxon>Bacteria</taxon>
        <taxon>Pseudomonadati</taxon>
        <taxon>Pseudomonadota</taxon>
        <taxon>Alphaproteobacteria</taxon>
        <taxon>Hyphomicrobiales</taxon>
        <taxon>Methylobacteriaceae</taxon>
        <taxon>Methylorubrum</taxon>
    </lineage>
</organism>
<dbReference type="Gene3D" id="1.10.10.10">
    <property type="entry name" value="Winged helix-like DNA-binding domain superfamily/Winged helix DNA-binding domain"/>
    <property type="match status" value="1"/>
</dbReference>
<dbReference type="PANTHER" id="PTHR30579:SF7">
    <property type="entry name" value="HTH-TYPE TRANSCRIPTIONAL REGULATOR LRHA-RELATED"/>
    <property type="match status" value="1"/>
</dbReference>
<dbReference type="Pfam" id="PF03466">
    <property type="entry name" value="LysR_substrate"/>
    <property type="match status" value="1"/>
</dbReference>
<name>A0A161JLK7_9HYPH</name>
<reference evidence="6 7" key="1">
    <citation type="journal article" date="2016" name="Genome Announc.">
        <title>Complete Genome Sequence of Methylobacterium populi P-1M, Isolated from Pink-Pigmented Household Biofilm.</title>
        <authorList>
            <person name="Morohoshi T."/>
            <person name="Ikeda T."/>
        </authorList>
    </citation>
    <scope>NUCLEOTIDE SEQUENCE [LARGE SCALE GENOMIC DNA]</scope>
    <source>
        <strain evidence="6 7">P-1M</strain>
    </source>
</reference>
<dbReference type="PANTHER" id="PTHR30579">
    <property type="entry name" value="TRANSCRIPTIONAL REGULATOR"/>
    <property type="match status" value="1"/>
</dbReference>
<dbReference type="OrthoDB" id="1631201at2"/>
<dbReference type="InterPro" id="IPR036390">
    <property type="entry name" value="WH_DNA-bd_sf"/>
</dbReference>
<dbReference type="InterPro" id="IPR050176">
    <property type="entry name" value="LTTR"/>
</dbReference>
<evidence type="ECO:0000256" key="2">
    <source>
        <dbReference type="ARBA" id="ARBA00023015"/>
    </source>
</evidence>
<dbReference type="Gene3D" id="3.40.190.10">
    <property type="entry name" value="Periplasmic binding protein-like II"/>
    <property type="match status" value="2"/>
</dbReference>
<dbReference type="GO" id="GO:0003677">
    <property type="term" value="F:DNA binding"/>
    <property type="evidence" value="ECO:0007669"/>
    <property type="project" value="UniProtKB-KW"/>
</dbReference>
<dbReference type="EMBL" id="AP014809">
    <property type="protein sequence ID" value="BAU89418.1"/>
    <property type="molecule type" value="Genomic_DNA"/>
</dbReference>
<keyword evidence="4" id="KW-0804">Transcription</keyword>
<sequence length="292" mass="32168">MRHPDLELDLLRAFVAVAETGSFTAAADVVHRSQSAVSQKVLRLEEILGRRVFDRTSRTLSLTPDGERLLVAARQMLEFNDKLMREWREPPASGTLRLGVSEDFIPGQLPKLLARFSRLYSGVHIDLMTGLSCTLLEAYDADRLDAVIAKRSGSHPRGRVIWREPLVWLASADYELDFTKPARLVMLAPPCSYREMMIAALDSVRREWNAACTASSLSGVQAAVAGGLGVTLLGRSFLQEGMQILRAPEIWPALPMTEVMVLGEERAADLVQPLITFLSESLAGRDGLNLAA</sequence>